<sequence length="297" mass="32882">MTAPPVPSQGGVYASVYTPSFLSMIYDYLVLRFNMRYMWGCPTDEVLLPFFAEGMSRRHLDVGVATGFLPAAALSRVFRKTAAQHLTLLDINPNPLVAAAARIRAVAGARTDVRTVEADVTAPLPAPLLEMAEGSSSSSSSGVLVKHHHTDSPNTNSSSPLLYDSISMFNLFHCVPGWPSKLVALRTYKCVLEPTRGVLYGCTVLGERAATGWLSRWYVRLYNRLGVFNNLHDDREGFELALGREFEEFETWVVGMTLLFRATRPRLVDVEDVEEVVAKDEAESEEADSDEEEGDDE</sequence>
<name>J3P1Y0_GAET3</name>
<evidence type="ECO:0000256" key="1">
    <source>
        <dbReference type="SAM" id="MobiDB-lite"/>
    </source>
</evidence>
<reference evidence="2" key="2">
    <citation type="submission" date="2010-07" db="EMBL/GenBank/DDBJ databases">
        <authorList>
            <consortium name="The Broad Institute Genome Sequencing Platform"/>
            <consortium name="Broad Institute Genome Sequencing Center for Infectious Disease"/>
            <person name="Ma L.-J."/>
            <person name="Dead R."/>
            <person name="Young S."/>
            <person name="Zeng Q."/>
            <person name="Koehrsen M."/>
            <person name="Alvarado L."/>
            <person name="Berlin A."/>
            <person name="Chapman S.B."/>
            <person name="Chen Z."/>
            <person name="Freedman E."/>
            <person name="Gellesch M."/>
            <person name="Goldberg J."/>
            <person name="Griggs A."/>
            <person name="Gujja S."/>
            <person name="Heilman E.R."/>
            <person name="Heiman D."/>
            <person name="Hepburn T."/>
            <person name="Howarth C."/>
            <person name="Jen D."/>
            <person name="Larson L."/>
            <person name="Mehta T."/>
            <person name="Neiman D."/>
            <person name="Pearson M."/>
            <person name="Roberts A."/>
            <person name="Saif S."/>
            <person name="Shea T."/>
            <person name="Shenoy N."/>
            <person name="Sisk P."/>
            <person name="Stolte C."/>
            <person name="Sykes S."/>
            <person name="Walk T."/>
            <person name="White J."/>
            <person name="Yandava C."/>
            <person name="Haas B."/>
            <person name="Nusbaum C."/>
            <person name="Birren B."/>
        </authorList>
    </citation>
    <scope>NUCLEOTIDE SEQUENCE</scope>
    <source>
        <strain evidence="2">R3-111a-1</strain>
    </source>
</reference>
<dbReference type="HOGENOM" id="CLU_046029_0_0_1"/>
<feature type="compositionally biased region" description="Acidic residues" evidence="1">
    <location>
        <begin position="282"/>
        <end position="297"/>
    </location>
</feature>
<reference evidence="3" key="4">
    <citation type="journal article" date="2015" name="G3 (Bethesda)">
        <title>Genome sequences of three phytopathogenic species of the Magnaporthaceae family of fungi.</title>
        <authorList>
            <person name="Okagaki L.H."/>
            <person name="Nunes C.C."/>
            <person name="Sailsbery J."/>
            <person name="Clay B."/>
            <person name="Brown D."/>
            <person name="John T."/>
            <person name="Oh Y."/>
            <person name="Young N."/>
            <person name="Fitzgerald M."/>
            <person name="Haas B.J."/>
            <person name="Zeng Q."/>
            <person name="Young S."/>
            <person name="Adiconis X."/>
            <person name="Fan L."/>
            <person name="Levin J.Z."/>
            <person name="Mitchell T.K."/>
            <person name="Okubara P.A."/>
            <person name="Farman M.L."/>
            <person name="Kohn L.M."/>
            <person name="Birren B."/>
            <person name="Ma L.-J."/>
            <person name="Dean R.A."/>
        </authorList>
    </citation>
    <scope>NUCLEOTIDE SEQUENCE</scope>
    <source>
        <strain evidence="3">R3-111a-1</strain>
    </source>
</reference>
<dbReference type="STRING" id="644352.J3P1Y0"/>
<evidence type="ECO:0000313" key="4">
    <source>
        <dbReference type="Proteomes" id="UP000006039"/>
    </source>
</evidence>
<dbReference type="VEuPathDB" id="FungiDB:GGTG_07528"/>
<evidence type="ECO:0008006" key="5">
    <source>
        <dbReference type="Google" id="ProtNLM"/>
    </source>
</evidence>
<dbReference type="EnsemblFungi" id="EJT73672">
    <property type="protein sequence ID" value="EJT73672"/>
    <property type="gene ID" value="GGTG_07528"/>
</dbReference>
<feature type="region of interest" description="Disordered" evidence="1">
    <location>
        <begin position="131"/>
        <end position="156"/>
    </location>
</feature>
<reference evidence="3" key="5">
    <citation type="submission" date="2018-04" db="UniProtKB">
        <authorList>
            <consortium name="EnsemblFungi"/>
        </authorList>
    </citation>
    <scope>IDENTIFICATION</scope>
    <source>
        <strain evidence="3">R3-111a-1</strain>
    </source>
</reference>
<reference evidence="4" key="1">
    <citation type="submission" date="2010-07" db="EMBL/GenBank/DDBJ databases">
        <title>The genome sequence of Gaeumannomyces graminis var. tritici strain R3-111a-1.</title>
        <authorList>
            <consortium name="The Broad Institute Genome Sequencing Platform"/>
            <person name="Ma L.-J."/>
            <person name="Dead R."/>
            <person name="Young S."/>
            <person name="Zeng Q."/>
            <person name="Koehrsen M."/>
            <person name="Alvarado L."/>
            <person name="Berlin A."/>
            <person name="Chapman S.B."/>
            <person name="Chen Z."/>
            <person name="Freedman E."/>
            <person name="Gellesch M."/>
            <person name="Goldberg J."/>
            <person name="Griggs A."/>
            <person name="Gujja S."/>
            <person name="Heilman E.R."/>
            <person name="Heiman D."/>
            <person name="Hepburn T."/>
            <person name="Howarth C."/>
            <person name="Jen D."/>
            <person name="Larson L."/>
            <person name="Mehta T."/>
            <person name="Neiman D."/>
            <person name="Pearson M."/>
            <person name="Roberts A."/>
            <person name="Saif S."/>
            <person name="Shea T."/>
            <person name="Shenoy N."/>
            <person name="Sisk P."/>
            <person name="Stolte C."/>
            <person name="Sykes S."/>
            <person name="Walk T."/>
            <person name="White J."/>
            <person name="Yandava C."/>
            <person name="Haas B."/>
            <person name="Nusbaum C."/>
            <person name="Birren B."/>
        </authorList>
    </citation>
    <scope>NUCLEOTIDE SEQUENCE [LARGE SCALE GENOMIC DNA]</scope>
    <source>
        <strain evidence="4">R3-111a-1</strain>
    </source>
</reference>
<protein>
    <recommendedName>
        <fullName evidence="5">Methyltransferase domain-containing protein</fullName>
    </recommendedName>
</protein>
<dbReference type="RefSeq" id="XP_009223616.1">
    <property type="nucleotide sequence ID" value="XM_009225352.1"/>
</dbReference>
<dbReference type="AlphaFoldDB" id="J3P1Y0"/>
<dbReference type="OrthoDB" id="10061782at2759"/>
<dbReference type="InterPro" id="IPR029063">
    <property type="entry name" value="SAM-dependent_MTases_sf"/>
</dbReference>
<feature type="region of interest" description="Disordered" evidence="1">
    <location>
        <begin position="277"/>
        <end position="297"/>
    </location>
</feature>
<organism evidence="2">
    <name type="scientific">Gaeumannomyces tritici (strain R3-111a-1)</name>
    <name type="common">Wheat and barley take-all root rot fungus</name>
    <name type="synonym">Gaeumannomyces graminis var. tritici</name>
    <dbReference type="NCBI Taxonomy" id="644352"/>
    <lineage>
        <taxon>Eukaryota</taxon>
        <taxon>Fungi</taxon>
        <taxon>Dikarya</taxon>
        <taxon>Ascomycota</taxon>
        <taxon>Pezizomycotina</taxon>
        <taxon>Sordariomycetes</taxon>
        <taxon>Sordariomycetidae</taxon>
        <taxon>Magnaporthales</taxon>
        <taxon>Magnaporthaceae</taxon>
        <taxon>Gaeumannomyces</taxon>
    </lineage>
</organism>
<gene>
    <name evidence="3" type="primary">20347986</name>
    <name evidence="2" type="ORF">GGTG_07528</name>
</gene>
<dbReference type="Gene3D" id="3.40.50.150">
    <property type="entry name" value="Vaccinia Virus protein VP39"/>
    <property type="match status" value="1"/>
</dbReference>
<accession>J3P1Y0</accession>
<dbReference type="Proteomes" id="UP000006039">
    <property type="component" value="Unassembled WGS sequence"/>
</dbReference>
<proteinExistence type="predicted"/>
<dbReference type="eggNOG" id="ENOG502SJSY">
    <property type="taxonomic scope" value="Eukaryota"/>
</dbReference>
<reference evidence="2" key="3">
    <citation type="submission" date="2010-09" db="EMBL/GenBank/DDBJ databases">
        <title>Annotation of Gaeumannomyces graminis var. tritici R3-111a-1.</title>
        <authorList>
            <consortium name="The Broad Institute Genome Sequencing Platform"/>
            <person name="Ma L.-J."/>
            <person name="Dead R."/>
            <person name="Young S.K."/>
            <person name="Zeng Q."/>
            <person name="Gargeya S."/>
            <person name="Fitzgerald M."/>
            <person name="Haas B."/>
            <person name="Abouelleil A."/>
            <person name="Alvarado L."/>
            <person name="Arachchi H.M."/>
            <person name="Berlin A."/>
            <person name="Brown A."/>
            <person name="Chapman S.B."/>
            <person name="Chen Z."/>
            <person name="Dunbar C."/>
            <person name="Freedman E."/>
            <person name="Gearin G."/>
            <person name="Gellesch M."/>
            <person name="Goldberg J."/>
            <person name="Griggs A."/>
            <person name="Gujja S."/>
            <person name="Heiman D."/>
            <person name="Howarth C."/>
            <person name="Larson L."/>
            <person name="Lui A."/>
            <person name="MacDonald P.J.P."/>
            <person name="Mehta T."/>
            <person name="Montmayeur A."/>
            <person name="Murphy C."/>
            <person name="Neiman D."/>
            <person name="Pearson M."/>
            <person name="Priest M."/>
            <person name="Roberts A."/>
            <person name="Saif S."/>
            <person name="Shea T."/>
            <person name="Shenoy N."/>
            <person name="Sisk P."/>
            <person name="Stolte C."/>
            <person name="Sykes S."/>
            <person name="Yandava C."/>
            <person name="Wortman J."/>
            <person name="Nusbaum C."/>
            <person name="Birren B."/>
        </authorList>
    </citation>
    <scope>NUCLEOTIDE SEQUENCE</scope>
    <source>
        <strain evidence="2">R3-111a-1</strain>
    </source>
</reference>
<dbReference type="EMBL" id="GL385398">
    <property type="protein sequence ID" value="EJT73672.1"/>
    <property type="molecule type" value="Genomic_DNA"/>
</dbReference>
<keyword evidence="4" id="KW-1185">Reference proteome</keyword>
<dbReference type="GeneID" id="20347986"/>
<dbReference type="SUPFAM" id="SSF53335">
    <property type="entry name" value="S-adenosyl-L-methionine-dependent methyltransferases"/>
    <property type="match status" value="1"/>
</dbReference>
<evidence type="ECO:0000313" key="3">
    <source>
        <dbReference type="EnsemblFungi" id="EJT73672"/>
    </source>
</evidence>
<evidence type="ECO:0000313" key="2">
    <source>
        <dbReference type="EMBL" id="EJT73672.1"/>
    </source>
</evidence>